<proteinExistence type="predicted"/>
<keyword evidence="5" id="KW-1185">Reference proteome</keyword>
<dbReference type="GO" id="GO:0006208">
    <property type="term" value="P:pyrimidine nucleobase catabolic process"/>
    <property type="evidence" value="ECO:0007669"/>
    <property type="project" value="TreeGrafter"/>
</dbReference>
<protein>
    <submittedName>
        <fullName evidence="4">Flavin reductase (DIM6/NTAB) family NADH-FMN oxidoreductase RutF</fullName>
    </submittedName>
</protein>
<dbReference type="InterPro" id="IPR050268">
    <property type="entry name" value="NADH-dep_flavin_reductase"/>
</dbReference>
<evidence type="ECO:0000313" key="4">
    <source>
        <dbReference type="EMBL" id="PJI90912.1"/>
    </source>
</evidence>
<dbReference type="InterPro" id="IPR002563">
    <property type="entry name" value="Flavin_Rdtase-like_dom"/>
</dbReference>
<dbReference type="SMART" id="SM00903">
    <property type="entry name" value="Flavin_Reduct"/>
    <property type="match status" value="1"/>
</dbReference>
<evidence type="ECO:0000256" key="1">
    <source>
        <dbReference type="ARBA" id="ARBA00023002"/>
    </source>
</evidence>
<dbReference type="AlphaFoldDB" id="A0A2M8WJ19"/>
<name>A0A2M8WJ19_9MICO</name>
<feature type="region of interest" description="Disordered" evidence="2">
    <location>
        <begin position="1"/>
        <end position="24"/>
    </location>
</feature>
<evidence type="ECO:0000256" key="2">
    <source>
        <dbReference type="SAM" id="MobiDB-lite"/>
    </source>
</evidence>
<dbReference type="PANTHER" id="PTHR30466">
    <property type="entry name" value="FLAVIN REDUCTASE"/>
    <property type="match status" value="1"/>
</dbReference>
<organism evidence="4 5">
    <name type="scientific">Luteimicrobium subarcticum</name>
    <dbReference type="NCBI Taxonomy" id="620910"/>
    <lineage>
        <taxon>Bacteria</taxon>
        <taxon>Bacillati</taxon>
        <taxon>Actinomycetota</taxon>
        <taxon>Actinomycetes</taxon>
        <taxon>Micrococcales</taxon>
        <taxon>Luteimicrobium</taxon>
    </lineage>
</organism>
<sequence length="185" mass="19206">MTAVAQPVSVPVTAPATSPVPDGPARLSPDAFRSVFRGHPAGVAVVALRHQGRPVGFTATSVISVSADPPLLAFSLAASSSSWPAVERADTLTVSFLGAEQADVSARFATSGIDRFAAGGWHALATGEPVVDGASAWVRARVVQRHVAGSSWIVVVEALSHHVATDVDPLVFRDRRYHRLGSAAV</sequence>
<accession>A0A2M8WJ19</accession>
<dbReference type="Proteomes" id="UP000231586">
    <property type="component" value="Unassembled WGS sequence"/>
</dbReference>
<dbReference type="SUPFAM" id="SSF50475">
    <property type="entry name" value="FMN-binding split barrel"/>
    <property type="match status" value="1"/>
</dbReference>
<feature type="compositionally biased region" description="Low complexity" evidence="2">
    <location>
        <begin position="1"/>
        <end position="20"/>
    </location>
</feature>
<evidence type="ECO:0000313" key="5">
    <source>
        <dbReference type="Proteomes" id="UP000231586"/>
    </source>
</evidence>
<dbReference type="GO" id="GO:0042602">
    <property type="term" value="F:riboflavin reductase (NADPH) activity"/>
    <property type="evidence" value="ECO:0007669"/>
    <property type="project" value="TreeGrafter"/>
</dbReference>
<dbReference type="Gene3D" id="2.30.110.10">
    <property type="entry name" value="Electron Transport, Fmn-binding Protein, Chain A"/>
    <property type="match status" value="1"/>
</dbReference>
<evidence type="ECO:0000259" key="3">
    <source>
        <dbReference type="SMART" id="SM00903"/>
    </source>
</evidence>
<keyword evidence="1" id="KW-0560">Oxidoreductase</keyword>
<dbReference type="PANTHER" id="PTHR30466:SF1">
    <property type="entry name" value="FMN REDUCTASE (NADH) RUTF"/>
    <property type="match status" value="1"/>
</dbReference>
<feature type="domain" description="Flavin reductase like" evidence="3">
    <location>
        <begin position="36"/>
        <end position="179"/>
    </location>
</feature>
<dbReference type="GO" id="GO:0010181">
    <property type="term" value="F:FMN binding"/>
    <property type="evidence" value="ECO:0007669"/>
    <property type="project" value="InterPro"/>
</dbReference>
<reference evidence="4 5" key="1">
    <citation type="submission" date="2017-11" db="EMBL/GenBank/DDBJ databases">
        <title>Genomic Encyclopedia of Archaeal and Bacterial Type Strains, Phase II (KMG-II): From Individual Species to Whole Genera.</title>
        <authorList>
            <person name="Goeker M."/>
        </authorList>
    </citation>
    <scope>NUCLEOTIDE SEQUENCE [LARGE SCALE GENOMIC DNA]</scope>
    <source>
        <strain evidence="4 5">DSM 22413</strain>
    </source>
</reference>
<dbReference type="Pfam" id="PF01613">
    <property type="entry name" value="Flavin_Reduct"/>
    <property type="match status" value="1"/>
</dbReference>
<dbReference type="InterPro" id="IPR012349">
    <property type="entry name" value="Split_barrel_FMN-bd"/>
</dbReference>
<dbReference type="EMBL" id="PGTZ01000009">
    <property type="protein sequence ID" value="PJI90912.1"/>
    <property type="molecule type" value="Genomic_DNA"/>
</dbReference>
<gene>
    <name evidence="4" type="ORF">CLV34_2168</name>
</gene>
<comment type="caution">
    <text evidence="4">The sequence shown here is derived from an EMBL/GenBank/DDBJ whole genome shotgun (WGS) entry which is preliminary data.</text>
</comment>